<feature type="domain" description="Cardiolipin synthase N-terminal" evidence="7">
    <location>
        <begin position="19"/>
        <end position="62"/>
    </location>
</feature>
<evidence type="ECO:0000256" key="3">
    <source>
        <dbReference type="ARBA" id="ARBA00022692"/>
    </source>
</evidence>
<keyword evidence="3 6" id="KW-0812">Transmembrane</keyword>
<dbReference type="InterPro" id="IPR027379">
    <property type="entry name" value="CLS_N"/>
</dbReference>
<reference evidence="8" key="2">
    <citation type="journal article" date="2023" name="Biology">
        <title>Prokaryotic Life Associated with Coal-Fire Gas Vents Revealed by Metagenomics.</title>
        <authorList>
            <person name="Kadnikov V.V."/>
            <person name="Mardanov A.V."/>
            <person name="Beletsky A.V."/>
            <person name="Karnachuk O.V."/>
            <person name="Ravin N.V."/>
        </authorList>
    </citation>
    <scope>NUCLEOTIDE SEQUENCE</scope>
    <source>
        <strain evidence="8">Bu02</strain>
    </source>
</reference>
<feature type="transmembrane region" description="Helical" evidence="6">
    <location>
        <begin position="40"/>
        <end position="60"/>
    </location>
</feature>
<gene>
    <name evidence="8" type="ORF">IMF26_04985</name>
</gene>
<accession>A0AAT9LFG2</accession>
<keyword evidence="5 6" id="KW-0472">Membrane</keyword>
<keyword evidence="2" id="KW-1003">Cell membrane</keyword>
<evidence type="ECO:0000256" key="6">
    <source>
        <dbReference type="SAM" id="Phobius"/>
    </source>
</evidence>
<comment type="subcellular location">
    <subcellularLocation>
        <location evidence="1">Cell membrane</location>
        <topology evidence="1">Multi-pass membrane protein</topology>
    </subcellularLocation>
</comment>
<dbReference type="Pfam" id="PF13396">
    <property type="entry name" value="PLDc_N"/>
    <property type="match status" value="1"/>
</dbReference>
<organism evidence="8">
    <name type="scientific">Candidatus Fermentithermobacillus carboniphilus</name>
    <dbReference type="NCBI Taxonomy" id="3085328"/>
    <lineage>
        <taxon>Bacteria</taxon>
        <taxon>Bacillati</taxon>
        <taxon>Bacillota</taxon>
        <taxon>Candidatus Fermentithermobacillia</taxon>
        <taxon>Candidatus Fermentithermobacillales</taxon>
        <taxon>Candidatus Fermentithermobacillaceae</taxon>
        <taxon>Candidatus Fermentithermobacillus</taxon>
    </lineage>
</organism>
<evidence type="ECO:0000259" key="7">
    <source>
        <dbReference type="Pfam" id="PF13396"/>
    </source>
</evidence>
<dbReference type="KEGG" id="fcz:IMF26_04985"/>
<evidence type="ECO:0000256" key="4">
    <source>
        <dbReference type="ARBA" id="ARBA00022989"/>
    </source>
</evidence>
<proteinExistence type="predicted"/>
<evidence type="ECO:0000313" key="8">
    <source>
        <dbReference type="EMBL" id="QUL99404.1"/>
    </source>
</evidence>
<keyword evidence="4 6" id="KW-1133">Transmembrane helix</keyword>
<name>A0AAT9LFG2_9FIRM</name>
<reference evidence="8" key="1">
    <citation type="submission" date="2020-10" db="EMBL/GenBank/DDBJ databases">
        <authorList>
            <person name="Kadnikov V."/>
            <person name="Beletsky A.V."/>
            <person name="Mardanov A.V."/>
            <person name="Karnachuk O.V."/>
            <person name="Ravin N.V."/>
        </authorList>
    </citation>
    <scope>NUCLEOTIDE SEQUENCE</scope>
    <source>
        <strain evidence="8">Bu02</strain>
    </source>
</reference>
<evidence type="ECO:0000256" key="5">
    <source>
        <dbReference type="ARBA" id="ARBA00023136"/>
    </source>
</evidence>
<feature type="transmembrane region" description="Helical" evidence="6">
    <location>
        <begin position="6"/>
        <end position="28"/>
    </location>
</feature>
<sequence length="65" mass="7535">MTLSEILKMFWPLLLIQLALMVASLVDLRKRQKVRYLSKPAWVLVCIFLNTLGPVLYFLVGRGEE</sequence>
<protein>
    <submittedName>
        <fullName evidence="8">PLDc_N domain-containing protein</fullName>
    </submittedName>
</protein>
<dbReference type="EMBL" id="CP062796">
    <property type="protein sequence ID" value="QUL99404.1"/>
    <property type="molecule type" value="Genomic_DNA"/>
</dbReference>
<evidence type="ECO:0000256" key="2">
    <source>
        <dbReference type="ARBA" id="ARBA00022475"/>
    </source>
</evidence>
<evidence type="ECO:0000256" key="1">
    <source>
        <dbReference type="ARBA" id="ARBA00004651"/>
    </source>
</evidence>
<dbReference type="GO" id="GO:0005886">
    <property type="term" value="C:plasma membrane"/>
    <property type="evidence" value="ECO:0007669"/>
    <property type="project" value="UniProtKB-SubCell"/>
</dbReference>
<dbReference type="AlphaFoldDB" id="A0AAT9LFG2"/>